<organism evidence="2 3">
    <name type="scientific">Elysia crispata</name>
    <name type="common">lettuce slug</name>
    <dbReference type="NCBI Taxonomy" id="231223"/>
    <lineage>
        <taxon>Eukaryota</taxon>
        <taxon>Metazoa</taxon>
        <taxon>Spiralia</taxon>
        <taxon>Lophotrochozoa</taxon>
        <taxon>Mollusca</taxon>
        <taxon>Gastropoda</taxon>
        <taxon>Heterobranchia</taxon>
        <taxon>Euthyneura</taxon>
        <taxon>Panpulmonata</taxon>
        <taxon>Sacoglossa</taxon>
        <taxon>Placobranchoidea</taxon>
        <taxon>Plakobranchidae</taxon>
        <taxon>Elysia</taxon>
    </lineage>
</organism>
<accession>A0AAE0ZUE4</accession>
<evidence type="ECO:0000313" key="2">
    <source>
        <dbReference type="EMBL" id="KAK3775615.1"/>
    </source>
</evidence>
<dbReference type="EMBL" id="JAWDGP010003302">
    <property type="protein sequence ID" value="KAK3775615.1"/>
    <property type="molecule type" value="Genomic_DNA"/>
</dbReference>
<feature type="region of interest" description="Disordered" evidence="1">
    <location>
        <begin position="1"/>
        <end position="91"/>
    </location>
</feature>
<reference evidence="2" key="1">
    <citation type="journal article" date="2023" name="G3 (Bethesda)">
        <title>A reference genome for the long-term kleptoplast-retaining sea slug Elysia crispata morphotype clarki.</title>
        <authorList>
            <person name="Eastman K.E."/>
            <person name="Pendleton A.L."/>
            <person name="Shaikh M.A."/>
            <person name="Suttiyut T."/>
            <person name="Ogas R."/>
            <person name="Tomko P."/>
            <person name="Gavelis G."/>
            <person name="Widhalm J.R."/>
            <person name="Wisecaver J.H."/>
        </authorList>
    </citation>
    <scope>NUCLEOTIDE SEQUENCE</scope>
    <source>
        <strain evidence="2">ECLA1</strain>
    </source>
</reference>
<evidence type="ECO:0000313" key="3">
    <source>
        <dbReference type="Proteomes" id="UP001283361"/>
    </source>
</evidence>
<protein>
    <submittedName>
        <fullName evidence="2">Uncharacterized protein</fullName>
    </submittedName>
</protein>
<dbReference type="Proteomes" id="UP001283361">
    <property type="component" value="Unassembled WGS sequence"/>
</dbReference>
<proteinExistence type="predicted"/>
<feature type="compositionally biased region" description="Basic residues" evidence="1">
    <location>
        <begin position="50"/>
        <end position="60"/>
    </location>
</feature>
<sequence>MAQKYAAHLARTGEFKHSDSQSRNGAGENLAANSSEIEEAEAGAFESRRSRPAKTLRAKKPSPQLLGRSRQNRPEPGTEEAAGSKTLQGRL</sequence>
<keyword evidence="3" id="KW-1185">Reference proteome</keyword>
<dbReference type="Gene3D" id="3.40.33.10">
    <property type="entry name" value="CAP"/>
    <property type="match status" value="1"/>
</dbReference>
<name>A0AAE0ZUE4_9GAST</name>
<feature type="compositionally biased region" description="Basic and acidic residues" evidence="1">
    <location>
        <begin position="11"/>
        <end position="20"/>
    </location>
</feature>
<dbReference type="SUPFAM" id="SSF55797">
    <property type="entry name" value="PR-1-like"/>
    <property type="match status" value="1"/>
</dbReference>
<gene>
    <name evidence="2" type="ORF">RRG08_006979</name>
</gene>
<dbReference type="InterPro" id="IPR035940">
    <property type="entry name" value="CAP_sf"/>
</dbReference>
<evidence type="ECO:0000256" key="1">
    <source>
        <dbReference type="SAM" id="MobiDB-lite"/>
    </source>
</evidence>
<comment type="caution">
    <text evidence="2">The sequence shown here is derived from an EMBL/GenBank/DDBJ whole genome shotgun (WGS) entry which is preliminary data.</text>
</comment>
<dbReference type="AlphaFoldDB" id="A0AAE0ZUE4"/>